<dbReference type="AlphaFoldDB" id="A0A380U3C2"/>
<dbReference type="Proteomes" id="UP000254649">
    <property type="component" value="Unassembled WGS sequence"/>
</dbReference>
<reference evidence="8 9" key="1">
    <citation type="submission" date="2018-06" db="EMBL/GenBank/DDBJ databases">
        <authorList>
            <consortium name="Pathogen Informatics"/>
            <person name="Doyle S."/>
        </authorList>
    </citation>
    <scope>NUCLEOTIDE SEQUENCE [LARGE SCALE GENOMIC DNA]</scope>
    <source>
        <strain evidence="8 9">NCTC10801</strain>
    </source>
</reference>
<feature type="domain" description="Replication gene A protein-like" evidence="7">
    <location>
        <begin position="3"/>
        <end position="70"/>
    </location>
</feature>
<keyword evidence="4" id="KW-0540">Nuclease</keyword>
<proteinExistence type="inferred from homology"/>
<evidence type="ECO:0000313" key="8">
    <source>
        <dbReference type="EMBL" id="SUT94671.1"/>
    </source>
</evidence>
<accession>A0A380U3C2</accession>
<keyword evidence="3" id="KW-0235">DNA replication</keyword>
<organism evidence="8 9">
    <name type="scientific">[Actinobacillus] rossii</name>
    <dbReference type="NCBI Taxonomy" id="123820"/>
    <lineage>
        <taxon>Bacteria</taxon>
        <taxon>Pseudomonadati</taxon>
        <taxon>Pseudomonadota</taxon>
        <taxon>Gammaproteobacteria</taxon>
        <taxon>Pasteurellales</taxon>
        <taxon>Pasteurellaceae</taxon>
    </lineage>
</organism>
<evidence type="ECO:0000256" key="2">
    <source>
        <dbReference type="ARBA" id="ARBA00009260"/>
    </source>
</evidence>
<comment type="similarity">
    <text evidence="2">Belongs to the phage GPA family.</text>
</comment>
<gene>
    <name evidence="8" type="ORF">NCTC10801_02270</name>
</gene>
<evidence type="ECO:0000256" key="1">
    <source>
        <dbReference type="ARBA" id="ARBA00003293"/>
    </source>
</evidence>
<dbReference type="GO" id="GO:0004519">
    <property type="term" value="F:endonuclease activity"/>
    <property type="evidence" value="ECO:0007669"/>
    <property type="project" value="UniProtKB-KW"/>
</dbReference>
<evidence type="ECO:0000256" key="6">
    <source>
        <dbReference type="ARBA" id="ARBA00022801"/>
    </source>
</evidence>
<evidence type="ECO:0000256" key="3">
    <source>
        <dbReference type="ARBA" id="ARBA00022705"/>
    </source>
</evidence>
<keyword evidence="9" id="KW-1185">Reference proteome</keyword>
<dbReference type="InterPro" id="IPR008766">
    <property type="entry name" value="Replication_gene_A-like"/>
</dbReference>
<dbReference type="Pfam" id="PF05840">
    <property type="entry name" value="Phage_GPA"/>
    <property type="match status" value="1"/>
</dbReference>
<dbReference type="GO" id="GO:0006260">
    <property type="term" value="P:DNA replication"/>
    <property type="evidence" value="ECO:0007669"/>
    <property type="project" value="UniProtKB-KW"/>
</dbReference>
<comment type="function">
    <text evidence="1">Possible endonuclease which induces a single-strand cut and initiates DNA replication.</text>
</comment>
<sequence>MTATPHWHLLVYVEKQYRDEVVELFKRKALELDGNERGAKQHRCKVEDIDHEKGSATAYIAKYISKNIDGFAGDDERSDEDPEMLLKDNAKRARAWASMWGIRQFQFYGDAGVGVWRELRRLTAGDITDEELEELRICADVGCYASYLKRQGGAMVKRCDLAARLYYETTEPNQFGETRNKIIGVRLVNALDFVKSRFKKWVIKRKPKVEQGSEQDERTPNSGEFSPPWTCVSNCNPQKGAFSVNDIENFMNIHRNEIERIRYFLELHKISSRWITDYRLCRLVLGDKVGIYDGLTVHWNGWELVVE</sequence>
<dbReference type="GO" id="GO:0016787">
    <property type="term" value="F:hydrolase activity"/>
    <property type="evidence" value="ECO:0007669"/>
    <property type="project" value="UniProtKB-KW"/>
</dbReference>
<keyword evidence="5" id="KW-0255">Endonuclease</keyword>
<evidence type="ECO:0000259" key="7">
    <source>
        <dbReference type="Pfam" id="PF05840"/>
    </source>
</evidence>
<evidence type="ECO:0000256" key="4">
    <source>
        <dbReference type="ARBA" id="ARBA00022722"/>
    </source>
</evidence>
<protein>
    <submittedName>
        <fullName evidence="8">Bacteriophage replication gene A protein (GPA)</fullName>
    </submittedName>
</protein>
<dbReference type="EMBL" id="UFRQ01000003">
    <property type="protein sequence ID" value="SUT94671.1"/>
    <property type="molecule type" value="Genomic_DNA"/>
</dbReference>
<evidence type="ECO:0000313" key="9">
    <source>
        <dbReference type="Proteomes" id="UP000254649"/>
    </source>
</evidence>
<keyword evidence="6" id="KW-0378">Hydrolase</keyword>
<name>A0A380U3C2_9PAST</name>
<evidence type="ECO:0000256" key="5">
    <source>
        <dbReference type="ARBA" id="ARBA00022759"/>
    </source>
</evidence>